<name>A0A7W9EFS6_9SPHN</name>
<accession>A0A7W9EFS6</accession>
<feature type="transmembrane region" description="Helical" evidence="1">
    <location>
        <begin position="67"/>
        <end position="86"/>
    </location>
</feature>
<keyword evidence="1" id="KW-1133">Transmembrane helix</keyword>
<dbReference type="InterPro" id="IPR000620">
    <property type="entry name" value="EamA_dom"/>
</dbReference>
<feature type="transmembrane region" description="Helical" evidence="1">
    <location>
        <begin position="92"/>
        <end position="114"/>
    </location>
</feature>
<feature type="transmembrane region" description="Helical" evidence="1">
    <location>
        <begin position="156"/>
        <end position="174"/>
    </location>
</feature>
<organism evidence="3 4">
    <name type="scientific">Sphingobium boeckii</name>
    <dbReference type="NCBI Taxonomy" id="1082345"/>
    <lineage>
        <taxon>Bacteria</taxon>
        <taxon>Pseudomonadati</taxon>
        <taxon>Pseudomonadota</taxon>
        <taxon>Alphaproteobacteria</taxon>
        <taxon>Sphingomonadales</taxon>
        <taxon>Sphingomonadaceae</taxon>
        <taxon>Sphingobium</taxon>
    </lineage>
</organism>
<dbReference type="AlphaFoldDB" id="A0A7W9EFS6"/>
<dbReference type="SUPFAM" id="SSF103481">
    <property type="entry name" value="Multidrug resistance efflux transporter EmrE"/>
    <property type="match status" value="1"/>
</dbReference>
<keyword evidence="4" id="KW-1185">Reference proteome</keyword>
<proteinExistence type="predicted"/>
<feature type="transmembrane region" description="Helical" evidence="1">
    <location>
        <begin position="181"/>
        <end position="205"/>
    </location>
</feature>
<evidence type="ECO:0000256" key="1">
    <source>
        <dbReference type="SAM" id="Phobius"/>
    </source>
</evidence>
<dbReference type="GO" id="GO:0016020">
    <property type="term" value="C:membrane"/>
    <property type="evidence" value="ECO:0007669"/>
    <property type="project" value="InterPro"/>
</dbReference>
<dbReference type="Proteomes" id="UP000549617">
    <property type="component" value="Unassembled WGS sequence"/>
</dbReference>
<evidence type="ECO:0000259" key="2">
    <source>
        <dbReference type="Pfam" id="PF00892"/>
    </source>
</evidence>
<feature type="transmembrane region" description="Helical" evidence="1">
    <location>
        <begin position="123"/>
        <end position="144"/>
    </location>
</feature>
<dbReference type="EMBL" id="JACIJC010000004">
    <property type="protein sequence ID" value="MBB5686330.1"/>
    <property type="molecule type" value="Genomic_DNA"/>
</dbReference>
<feature type="transmembrane region" description="Helical" evidence="1">
    <location>
        <begin position="244"/>
        <end position="266"/>
    </location>
</feature>
<evidence type="ECO:0000313" key="4">
    <source>
        <dbReference type="Proteomes" id="UP000549617"/>
    </source>
</evidence>
<sequence>MSYAIAFGLMTALFWGVTDLLAQRAARAAGVVRTMIVNQALGCCVLGLLLIVDCGQATQIFTAPLEAWAIAIVGAFFGIGATLSLFRALALAQVASVVPIVASYGAVTTLLAIASGDQIRRPLIFGLIACISGAILTAASQSSQQNASAANFARRSIPWSVTAAILYGFQFFLLGREAVPVLGPIAPVMVYNLTGLIIYALKLALVGSRSEPIERPAWRYMIGTGFTVLAGYVAISAGMKTGHVAVVTVLSSFQSPVTVVLAWLVFRDRISHHQAAGLCLIVGGLICIHVG</sequence>
<feature type="transmembrane region" description="Helical" evidence="1">
    <location>
        <begin position="217"/>
        <end position="237"/>
    </location>
</feature>
<dbReference type="RefSeq" id="WP_184018681.1">
    <property type="nucleotide sequence ID" value="NZ_JACIJC010000004.1"/>
</dbReference>
<feature type="domain" description="EamA" evidence="2">
    <location>
        <begin position="157"/>
        <end position="288"/>
    </location>
</feature>
<evidence type="ECO:0000313" key="3">
    <source>
        <dbReference type="EMBL" id="MBB5686330.1"/>
    </source>
</evidence>
<reference evidence="3 4" key="1">
    <citation type="submission" date="2020-08" db="EMBL/GenBank/DDBJ databases">
        <title>Genomic Encyclopedia of Type Strains, Phase IV (KMG-IV): sequencing the most valuable type-strain genomes for metagenomic binning, comparative biology and taxonomic classification.</title>
        <authorList>
            <person name="Goeker M."/>
        </authorList>
    </citation>
    <scope>NUCLEOTIDE SEQUENCE [LARGE SCALE GENOMIC DNA]</scope>
    <source>
        <strain evidence="3 4">DSM 25079</strain>
    </source>
</reference>
<dbReference type="Pfam" id="PF00892">
    <property type="entry name" value="EamA"/>
    <property type="match status" value="2"/>
</dbReference>
<comment type="caution">
    <text evidence="3">The sequence shown here is derived from an EMBL/GenBank/DDBJ whole genome shotgun (WGS) entry which is preliminary data.</text>
</comment>
<keyword evidence="1" id="KW-0812">Transmembrane</keyword>
<gene>
    <name evidence="3" type="ORF">FHS49_002354</name>
</gene>
<protein>
    <submittedName>
        <fullName evidence="3">Drug/metabolite transporter (DMT)-like permease</fullName>
    </submittedName>
</protein>
<keyword evidence="1" id="KW-0472">Membrane</keyword>
<dbReference type="Gene3D" id="1.10.3730.20">
    <property type="match status" value="1"/>
</dbReference>
<feature type="transmembrane region" description="Helical" evidence="1">
    <location>
        <begin position="32"/>
        <end position="55"/>
    </location>
</feature>
<dbReference type="InterPro" id="IPR037185">
    <property type="entry name" value="EmrE-like"/>
</dbReference>
<feature type="domain" description="EamA" evidence="2">
    <location>
        <begin position="4"/>
        <end position="137"/>
    </location>
</feature>